<dbReference type="EMBL" id="MU069603">
    <property type="protein sequence ID" value="KAF5837775.1"/>
    <property type="molecule type" value="Genomic_DNA"/>
</dbReference>
<comment type="caution">
    <text evidence="1">The sequence shown here is derived from an EMBL/GenBank/DDBJ whole genome shotgun (WGS) entry which is preliminary data.</text>
</comment>
<evidence type="ECO:0000313" key="2">
    <source>
        <dbReference type="Proteomes" id="UP000815325"/>
    </source>
</evidence>
<sequence length="62" mass="6590">MRSLWHTGRHSHKLSCSVFGADSVRAWAQGACCSGPYVQGCLALCECAGALQPTKLIPPMLS</sequence>
<name>A0ABQ7GT43_DUNSA</name>
<gene>
    <name evidence="1" type="ORF">DUNSADRAFT_3847</name>
</gene>
<protein>
    <submittedName>
        <fullName evidence="1">Uncharacterized protein</fullName>
    </submittedName>
</protein>
<keyword evidence="2" id="KW-1185">Reference proteome</keyword>
<evidence type="ECO:0000313" key="1">
    <source>
        <dbReference type="EMBL" id="KAF5837775.1"/>
    </source>
</evidence>
<organism evidence="1 2">
    <name type="scientific">Dunaliella salina</name>
    <name type="common">Green alga</name>
    <name type="synonym">Protococcus salinus</name>
    <dbReference type="NCBI Taxonomy" id="3046"/>
    <lineage>
        <taxon>Eukaryota</taxon>
        <taxon>Viridiplantae</taxon>
        <taxon>Chlorophyta</taxon>
        <taxon>core chlorophytes</taxon>
        <taxon>Chlorophyceae</taxon>
        <taxon>CS clade</taxon>
        <taxon>Chlamydomonadales</taxon>
        <taxon>Dunaliellaceae</taxon>
        <taxon>Dunaliella</taxon>
    </lineage>
</organism>
<accession>A0ABQ7GT43</accession>
<reference evidence="1" key="1">
    <citation type="submission" date="2017-08" db="EMBL/GenBank/DDBJ databases">
        <authorList>
            <person name="Polle J.E."/>
            <person name="Barry K."/>
            <person name="Cushman J."/>
            <person name="Schmutz J."/>
            <person name="Tran D."/>
            <person name="Hathwaick L.T."/>
            <person name="Yim W.C."/>
            <person name="Jenkins J."/>
            <person name="Mckie-Krisberg Z.M."/>
            <person name="Prochnik S."/>
            <person name="Lindquist E."/>
            <person name="Dockter R.B."/>
            <person name="Adam C."/>
            <person name="Molina H."/>
            <person name="Bunkerborg J."/>
            <person name="Jin E."/>
            <person name="Buchheim M."/>
            <person name="Magnuson J."/>
        </authorList>
    </citation>
    <scope>NUCLEOTIDE SEQUENCE</scope>
    <source>
        <strain evidence="1">CCAP 19/18</strain>
    </source>
</reference>
<proteinExistence type="predicted"/>
<dbReference type="Proteomes" id="UP000815325">
    <property type="component" value="Unassembled WGS sequence"/>
</dbReference>